<keyword evidence="4" id="KW-1185">Reference proteome</keyword>
<accession>A0A1B9ABZ6</accession>
<organism evidence="3 4">
    <name type="scientific">Pseudobacillus wudalianchiensis</name>
    <dbReference type="NCBI Taxonomy" id="1743143"/>
    <lineage>
        <taxon>Bacteria</taxon>
        <taxon>Bacillati</taxon>
        <taxon>Bacillota</taxon>
        <taxon>Bacilli</taxon>
        <taxon>Bacillales</taxon>
        <taxon>Bacillaceae</taxon>
        <taxon>Pseudobacillus</taxon>
    </lineage>
</organism>
<protein>
    <recommendedName>
        <fullName evidence="5">Sporulation protein</fullName>
    </recommendedName>
</protein>
<evidence type="ECO:0000313" key="3">
    <source>
        <dbReference type="EMBL" id="OCA81358.1"/>
    </source>
</evidence>
<feature type="chain" id="PRO_5038375696" description="Sporulation protein" evidence="2">
    <location>
        <begin position="22"/>
        <end position="298"/>
    </location>
</feature>
<keyword evidence="2" id="KW-0732">Signal</keyword>
<feature type="compositionally biased region" description="Basic and acidic residues" evidence="1">
    <location>
        <begin position="67"/>
        <end position="76"/>
    </location>
</feature>
<evidence type="ECO:0008006" key="5">
    <source>
        <dbReference type="Google" id="ProtNLM"/>
    </source>
</evidence>
<sequence length="298" mass="32558">MKKPLLTVGVASFLMMAGCNANDTNNLAGDGNNRDRNTINVADRYDRDRYDMYNGDRGNGVDGRIGGMDRNDRSDRGGLMTNNRQDGFGYVRHQKGTVRGQSVSYRNMHVLDRERTADTIGRLSLDLPKVNDASVLVTDQEVLIAYNTDAKDAKDRRGVAEQVKRTALSVVPRWYHVYMTDDTDLRRDIENIAQTNGGMDVARDSIGRTVKLMKQNSPQGYTKADRRNNQNGGMNGTNGMNGNNGTTGNKGMNGNESGTSQNTGTPQTTGTPGTNWTNGPDDQDHTPGRANPFTNGGS</sequence>
<evidence type="ECO:0000256" key="1">
    <source>
        <dbReference type="SAM" id="MobiDB-lite"/>
    </source>
</evidence>
<proteinExistence type="predicted"/>
<gene>
    <name evidence="3" type="ORF">A8F95_16520</name>
</gene>
<dbReference type="EMBL" id="MAYT01000031">
    <property type="protein sequence ID" value="OCA81358.1"/>
    <property type="molecule type" value="Genomic_DNA"/>
</dbReference>
<dbReference type="Proteomes" id="UP000092578">
    <property type="component" value="Unassembled WGS sequence"/>
</dbReference>
<evidence type="ECO:0000256" key="2">
    <source>
        <dbReference type="SAM" id="SignalP"/>
    </source>
</evidence>
<dbReference type="PROSITE" id="PS51257">
    <property type="entry name" value="PROKAR_LIPOPROTEIN"/>
    <property type="match status" value="1"/>
</dbReference>
<dbReference type="Pfam" id="PF09580">
    <property type="entry name" value="Spore_YhcN_YlaJ"/>
    <property type="match status" value="1"/>
</dbReference>
<dbReference type="RefSeq" id="WP_065412183.1">
    <property type="nucleotide sequence ID" value="NZ_MAYT01000031.1"/>
</dbReference>
<feature type="region of interest" description="Disordered" evidence="1">
    <location>
        <begin position="56"/>
        <end position="86"/>
    </location>
</feature>
<feature type="signal peptide" evidence="2">
    <location>
        <begin position="1"/>
        <end position="21"/>
    </location>
</feature>
<dbReference type="AlphaFoldDB" id="A0A1B9ABZ6"/>
<feature type="compositionally biased region" description="Gly residues" evidence="1">
    <location>
        <begin position="57"/>
        <end position="66"/>
    </location>
</feature>
<dbReference type="InterPro" id="IPR019076">
    <property type="entry name" value="Spore_lipoprot_YhcN/YlaJ-like"/>
</dbReference>
<reference evidence="4" key="1">
    <citation type="submission" date="2016-05" db="EMBL/GenBank/DDBJ databases">
        <authorList>
            <person name="Liu B."/>
            <person name="Wang J."/>
            <person name="Zhu Y."/>
            <person name="Liu G."/>
            <person name="Chen Q."/>
            <person name="Chen Z."/>
            <person name="Lan J."/>
            <person name="Che J."/>
            <person name="Ge C."/>
            <person name="Shi H."/>
            <person name="Pan Z."/>
            <person name="Liu X."/>
        </authorList>
    </citation>
    <scope>NUCLEOTIDE SEQUENCE [LARGE SCALE GENOMIC DNA]</scope>
    <source>
        <strain evidence="4">FJAT-27215</strain>
    </source>
</reference>
<comment type="caution">
    <text evidence="3">The sequence shown here is derived from an EMBL/GenBank/DDBJ whole genome shotgun (WGS) entry which is preliminary data.</text>
</comment>
<feature type="compositionally biased region" description="Low complexity" evidence="1">
    <location>
        <begin position="229"/>
        <end position="280"/>
    </location>
</feature>
<feature type="region of interest" description="Disordered" evidence="1">
    <location>
        <begin position="213"/>
        <end position="298"/>
    </location>
</feature>
<name>A0A1B9ABZ6_9BACI</name>
<evidence type="ECO:0000313" key="4">
    <source>
        <dbReference type="Proteomes" id="UP000092578"/>
    </source>
</evidence>